<gene>
    <name evidence="5" type="primary">narL</name>
    <name evidence="5" type="ORF">GCM10023211_19090</name>
</gene>
<proteinExistence type="predicted"/>
<dbReference type="Gene3D" id="3.40.50.2300">
    <property type="match status" value="1"/>
</dbReference>
<dbReference type="SUPFAM" id="SSF52172">
    <property type="entry name" value="CheY-like"/>
    <property type="match status" value="1"/>
</dbReference>
<accession>A0ABP9N9V9</accession>
<dbReference type="PROSITE" id="PS50043">
    <property type="entry name" value="HTH_LUXR_2"/>
    <property type="match status" value="1"/>
</dbReference>
<name>A0ABP9N9V9_9GAMM</name>
<evidence type="ECO:0000256" key="1">
    <source>
        <dbReference type="ARBA" id="ARBA00023125"/>
    </source>
</evidence>
<dbReference type="InterPro" id="IPR001789">
    <property type="entry name" value="Sig_transdc_resp-reg_receiver"/>
</dbReference>
<organism evidence="5 6">
    <name type="scientific">Orbus sasakiae</name>
    <dbReference type="NCBI Taxonomy" id="1078475"/>
    <lineage>
        <taxon>Bacteria</taxon>
        <taxon>Pseudomonadati</taxon>
        <taxon>Pseudomonadota</taxon>
        <taxon>Gammaproteobacteria</taxon>
        <taxon>Orbales</taxon>
        <taxon>Orbaceae</taxon>
        <taxon>Orbus</taxon>
    </lineage>
</organism>
<feature type="modified residue" description="4-aspartylphosphate" evidence="2">
    <location>
        <position position="58"/>
    </location>
</feature>
<dbReference type="Proteomes" id="UP001500171">
    <property type="component" value="Unassembled WGS sequence"/>
</dbReference>
<dbReference type="SUPFAM" id="SSF46894">
    <property type="entry name" value="C-terminal effector domain of the bipartite response regulators"/>
    <property type="match status" value="1"/>
</dbReference>
<evidence type="ECO:0000259" key="4">
    <source>
        <dbReference type="PROSITE" id="PS50110"/>
    </source>
</evidence>
<dbReference type="PRINTS" id="PR00038">
    <property type="entry name" value="HTHLUXR"/>
</dbReference>
<feature type="domain" description="Response regulatory" evidence="4">
    <location>
        <begin position="7"/>
        <end position="123"/>
    </location>
</feature>
<dbReference type="InterPro" id="IPR011006">
    <property type="entry name" value="CheY-like_superfamily"/>
</dbReference>
<evidence type="ECO:0000313" key="6">
    <source>
        <dbReference type="Proteomes" id="UP001500171"/>
    </source>
</evidence>
<protein>
    <submittedName>
        <fullName evidence="5">Two-component system response regulator NarL</fullName>
    </submittedName>
</protein>
<reference evidence="6" key="1">
    <citation type="journal article" date="2019" name="Int. J. Syst. Evol. Microbiol.">
        <title>The Global Catalogue of Microorganisms (GCM) 10K type strain sequencing project: providing services to taxonomists for standard genome sequencing and annotation.</title>
        <authorList>
            <consortium name="The Broad Institute Genomics Platform"/>
            <consortium name="The Broad Institute Genome Sequencing Center for Infectious Disease"/>
            <person name="Wu L."/>
            <person name="Ma J."/>
        </authorList>
    </citation>
    <scope>NUCLEOTIDE SEQUENCE [LARGE SCALE GENOMIC DNA]</scope>
    <source>
        <strain evidence="6">JCM 18050</strain>
    </source>
</reference>
<dbReference type="PROSITE" id="PS00622">
    <property type="entry name" value="HTH_LUXR_1"/>
    <property type="match status" value="1"/>
</dbReference>
<dbReference type="InterPro" id="IPR039420">
    <property type="entry name" value="WalR-like"/>
</dbReference>
<dbReference type="NCBIfam" id="NF007935">
    <property type="entry name" value="PRK10651.1"/>
    <property type="match status" value="1"/>
</dbReference>
<keyword evidence="1" id="KW-0238">DNA-binding</keyword>
<dbReference type="Pfam" id="PF00072">
    <property type="entry name" value="Response_reg"/>
    <property type="match status" value="1"/>
</dbReference>
<comment type="caution">
    <text evidence="5">The sequence shown here is derived from an EMBL/GenBank/DDBJ whole genome shotgun (WGS) entry which is preliminary data.</text>
</comment>
<dbReference type="CDD" id="cd06170">
    <property type="entry name" value="LuxR_C_like"/>
    <property type="match status" value="1"/>
</dbReference>
<dbReference type="SMART" id="SM00421">
    <property type="entry name" value="HTH_LUXR"/>
    <property type="match status" value="1"/>
</dbReference>
<dbReference type="PANTHER" id="PTHR43214">
    <property type="entry name" value="TWO-COMPONENT RESPONSE REGULATOR"/>
    <property type="match status" value="1"/>
</dbReference>
<evidence type="ECO:0000313" key="5">
    <source>
        <dbReference type="EMBL" id="GAA5112449.1"/>
    </source>
</evidence>
<dbReference type="PANTHER" id="PTHR43214:SF38">
    <property type="entry name" value="NITRATE_NITRITE RESPONSE REGULATOR PROTEIN NARL"/>
    <property type="match status" value="1"/>
</dbReference>
<keyword evidence="2" id="KW-0597">Phosphoprotein</keyword>
<sequence length="218" mass="24898">MEHYKTTILLIDDHPMLRNGVKQLINTMPDFQVVGETGHGNEGITLAEQLEPDIILLDINMNDVNGLDILRHLRAKNISSRIIMFTVSDDREDIITALKTGADGYLLKDMEPEDFLKSLQEVMNGKLMMDGPVSHIILNYMRGEEQTTNQTHDVQLLTPREYEIFNLLVQGLSNKLIAKELDIVESTVKVHVKSIFKKLNFKSRMEMTVWYLQSGNKA</sequence>
<evidence type="ECO:0000256" key="2">
    <source>
        <dbReference type="PROSITE-ProRule" id="PRU00169"/>
    </source>
</evidence>
<dbReference type="EMBL" id="BAABHY010000005">
    <property type="protein sequence ID" value="GAA5112449.1"/>
    <property type="molecule type" value="Genomic_DNA"/>
</dbReference>
<dbReference type="Pfam" id="PF00196">
    <property type="entry name" value="GerE"/>
    <property type="match status" value="1"/>
</dbReference>
<dbReference type="SMART" id="SM00448">
    <property type="entry name" value="REC"/>
    <property type="match status" value="1"/>
</dbReference>
<dbReference type="PROSITE" id="PS50110">
    <property type="entry name" value="RESPONSE_REGULATORY"/>
    <property type="match status" value="1"/>
</dbReference>
<dbReference type="InterPro" id="IPR000792">
    <property type="entry name" value="Tscrpt_reg_LuxR_C"/>
</dbReference>
<evidence type="ECO:0000259" key="3">
    <source>
        <dbReference type="PROSITE" id="PS50043"/>
    </source>
</evidence>
<dbReference type="RefSeq" id="WP_345491581.1">
    <property type="nucleotide sequence ID" value="NZ_BAABHY010000005.1"/>
</dbReference>
<dbReference type="InterPro" id="IPR016032">
    <property type="entry name" value="Sig_transdc_resp-reg_C-effctor"/>
</dbReference>
<keyword evidence="6" id="KW-1185">Reference proteome</keyword>
<feature type="domain" description="HTH luxR-type" evidence="3">
    <location>
        <begin position="150"/>
        <end position="215"/>
    </location>
</feature>